<keyword evidence="6" id="KW-1185">Reference proteome</keyword>
<gene>
    <name evidence="5" type="ORF">M2350_002045</name>
</gene>
<sequence>MTVAYTSPAVHTFGVSAFPHLEPCLKVNGAELWRLFGGITVSQSEATPLEPDRFNLLVYADEQGNLHPVRTPSDWQKRRQHILTAMQQVMGNLPSKEKRVPLNPQVLEEQDCGSFLRRKIAFTPEPNDRLMAWLLVPKSVLNNRNSKAPAMLCLHQTVQIGKDEPAGLGGNPNLHYAKELTERGYVTFAPDYIGGDIPEVGIKEGFGESRTDPYMLGYVSGTMKGIWNHIRSLDFLQSLTFVDGERIGVIGHSLGGYNALFLAAFDERVKVVVTSCGFTSFVRYRGGDLTGWSHRGHMPRIATVYGKDPKKLPFEFSEVLAAIAPRALFINAPLHDDIFDVSGVGECIAAALPVYALFGGGQGIAVYHPQSKHDFPPEVRKAAYEFVDMVLK</sequence>
<keyword evidence="2" id="KW-0732">Signal</keyword>
<evidence type="ECO:0000256" key="2">
    <source>
        <dbReference type="ARBA" id="ARBA00022729"/>
    </source>
</evidence>
<reference evidence="5 6" key="1">
    <citation type="submission" date="2022-08" db="EMBL/GenBank/DDBJ databases">
        <title>Bacterial and archaeal communities from various locations to study Microbial Dark Matter (Phase II).</title>
        <authorList>
            <person name="Stepanauskas R."/>
        </authorList>
    </citation>
    <scope>NUCLEOTIDE SEQUENCE [LARGE SCALE GENOMIC DNA]</scope>
    <source>
        <strain evidence="5 6">PD1</strain>
    </source>
</reference>
<accession>A0ABT2ENY2</accession>
<comment type="caution">
    <text evidence="5">The sequence shown here is derived from an EMBL/GenBank/DDBJ whole genome shotgun (WGS) entry which is preliminary data.</text>
</comment>
<dbReference type="RefSeq" id="WP_259096252.1">
    <property type="nucleotide sequence ID" value="NZ_CP130454.1"/>
</dbReference>
<name>A0ABT2ENY2_9BACT</name>
<proteinExistence type="predicted"/>
<evidence type="ECO:0000256" key="3">
    <source>
        <dbReference type="ARBA" id="ARBA00022801"/>
    </source>
</evidence>
<evidence type="ECO:0000313" key="5">
    <source>
        <dbReference type="EMBL" id="MCS3919632.1"/>
    </source>
</evidence>
<evidence type="ECO:0000256" key="1">
    <source>
        <dbReference type="ARBA" id="ARBA00022487"/>
    </source>
</evidence>
<evidence type="ECO:0000313" key="6">
    <source>
        <dbReference type="Proteomes" id="UP001204798"/>
    </source>
</evidence>
<dbReference type="Pfam" id="PF22244">
    <property type="entry name" value="GCE_fung"/>
    <property type="match status" value="1"/>
</dbReference>
<dbReference type="EMBL" id="JANUCP010000003">
    <property type="protein sequence ID" value="MCS3919632.1"/>
    <property type="molecule type" value="Genomic_DNA"/>
</dbReference>
<protein>
    <submittedName>
        <fullName evidence="5">Dienelactone hydrolase</fullName>
    </submittedName>
</protein>
<dbReference type="InterPro" id="IPR050261">
    <property type="entry name" value="FrsA_esterase"/>
</dbReference>
<dbReference type="PANTHER" id="PTHR22946">
    <property type="entry name" value="DIENELACTONE HYDROLASE DOMAIN-CONTAINING PROTEIN-RELATED"/>
    <property type="match status" value="1"/>
</dbReference>
<dbReference type="InterPro" id="IPR029058">
    <property type="entry name" value="AB_hydrolase_fold"/>
</dbReference>
<dbReference type="PANTHER" id="PTHR22946:SF0">
    <property type="entry name" value="DIENELACTONE HYDROLASE DOMAIN-CONTAINING PROTEIN"/>
    <property type="match status" value="1"/>
</dbReference>
<dbReference type="Gene3D" id="3.40.50.1820">
    <property type="entry name" value="alpha/beta hydrolase"/>
    <property type="match status" value="1"/>
</dbReference>
<dbReference type="Proteomes" id="UP001204798">
    <property type="component" value="Unassembled WGS sequence"/>
</dbReference>
<dbReference type="SUPFAM" id="SSF53474">
    <property type="entry name" value="alpha/beta-Hydrolases"/>
    <property type="match status" value="1"/>
</dbReference>
<dbReference type="GO" id="GO:0016787">
    <property type="term" value="F:hydrolase activity"/>
    <property type="evidence" value="ECO:0007669"/>
    <property type="project" value="UniProtKB-KW"/>
</dbReference>
<feature type="domain" description="4-O-methyl-glucuronoyl methylesterase-like" evidence="4">
    <location>
        <begin position="227"/>
        <end position="359"/>
    </location>
</feature>
<evidence type="ECO:0000259" key="4">
    <source>
        <dbReference type="Pfam" id="PF22244"/>
    </source>
</evidence>
<keyword evidence="1" id="KW-0719">Serine esterase</keyword>
<keyword evidence="3 5" id="KW-0378">Hydrolase</keyword>
<organism evidence="5 6">
    <name type="scientific">Candidatus Fervidibacter sacchari</name>
    <dbReference type="NCBI Taxonomy" id="1448929"/>
    <lineage>
        <taxon>Bacteria</taxon>
        <taxon>Candidatus Fervidibacterota</taxon>
        <taxon>Candidatus Fervidibacter</taxon>
    </lineage>
</organism>
<dbReference type="InterPro" id="IPR054579">
    <property type="entry name" value="GCE-like_dom"/>
</dbReference>